<proteinExistence type="inferred from homology"/>
<evidence type="ECO:0000259" key="4">
    <source>
        <dbReference type="Pfam" id="PF00150"/>
    </source>
</evidence>
<reference evidence="6" key="1">
    <citation type="journal article" date="2019" name="Int. J. Syst. Evol. Microbiol.">
        <title>The Global Catalogue of Microorganisms (GCM) 10K type strain sequencing project: providing services to taxonomists for standard genome sequencing and annotation.</title>
        <authorList>
            <consortium name="The Broad Institute Genomics Platform"/>
            <consortium name="The Broad Institute Genome Sequencing Center for Infectious Disease"/>
            <person name="Wu L."/>
            <person name="Ma J."/>
        </authorList>
    </citation>
    <scope>NUCLEOTIDE SEQUENCE [LARGE SCALE GENOMIC DNA]</scope>
    <source>
        <strain evidence="6">CCUG 43114</strain>
    </source>
</reference>
<dbReference type="InterPro" id="IPR006311">
    <property type="entry name" value="TAT_signal"/>
</dbReference>
<dbReference type="SUPFAM" id="SSF51445">
    <property type="entry name" value="(Trans)glycosidases"/>
    <property type="match status" value="1"/>
</dbReference>
<keyword evidence="1 3" id="KW-0378">Hydrolase</keyword>
<dbReference type="EMBL" id="JBHSLD010000007">
    <property type="protein sequence ID" value="MFC5380808.1"/>
    <property type="molecule type" value="Genomic_DNA"/>
</dbReference>
<keyword evidence="6" id="KW-1185">Reference proteome</keyword>
<comment type="similarity">
    <text evidence="3">Belongs to the glycosyl hydrolase 5 (cellulase A) family.</text>
</comment>
<evidence type="ECO:0000313" key="5">
    <source>
        <dbReference type="EMBL" id="MFC5380808.1"/>
    </source>
</evidence>
<dbReference type="GO" id="GO:0016798">
    <property type="term" value="F:hydrolase activity, acting on glycosyl bonds"/>
    <property type="evidence" value="ECO:0007669"/>
    <property type="project" value="UniProtKB-KW"/>
</dbReference>
<gene>
    <name evidence="5" type="ORF">ACFPJ6_08400</name>
</gene>
<dbReference type="PANTHER" id="PTHR34142">
    <property type="entry name" value="ENDO-BETA-1,4-GLUCANASE A"/>
    <property type="match status" value="1"/>
</dbReference>
<dbReference type="PANTHER" id="PTHR34142:SF1">
    <property type="entry name" value="GLYCOSIDE HYDROLASE FAMILY 5 DOMAIN-CONTAINING PROTEIN"/>
    <property type="match status" value="1"/>
</dbReference>
<dbReference type="PROSITE" id="PS51318">
    <property type="entry name" value="TAT"/>
    <property type="match status" value="1"/>
</dbReference>
<accession>A0ABW0GMP6</accession>
<dbReference type="EC" id="3.2.1.-" evidence="5"/>
<sequence>MPEAGTAPVLTRRSLLRGAAGVAVVPLLVVAAACAGRTPGRVGVNVAGAEFEVGGAFDPVSTAELLAQRGYELVRLPFLWESVQPHLGRSLEPAYLAELRTVVGHCTERGMACVLDVHGFGRFRGEPVGSPAVPVEAFADLWGRLAGALVGDDRVELGLMNEPHDMPGGARGWETAAQAAVDAVRGAGSRAWVWVSGERWSSAASWAVTHPRWFVEDPLGRSGAEAHYYFDASNEHRGTYPAPFAVDDARARRDGWESLAAKVATELDGFLRWCDEQGVRGLLGEVGWPSGEPAAAHPEDWRRWNRLGAQAYERLIGGGVDVACWATGERWGDGYPLSVYTGTPLRHATSIARVVEPARH</sequence>
<name>A0ABW0GMP6_9MICO</name>
<evidence type="ECO:0000256" key="1">
    <source>
        <dbReference type="ARBA" id="ARBA00022801"/>
    </source>
</evidence>
<organism evidence="5 6">
    <name type="scientific">Aquipuribacter nitratireducens</name>
    <dbReference type="NCBI Taxonomy" id="650104"/>
    <lineage>
        <taxon>Bacteria</taxon>
        <taxon>Bacillati</taxon>
        <taxon>Actinomycetota</taxon>
        <taxon>Actinomycetes</taxon>
        <taxon>Micrococcales</taxon>
        <taxon>Intrasporangiaceae</taxon>
        <taxon>Aquipuribacter</taxon>
    </lineage>
</organism>
<evidence type="ECO:0000256" key="3">
    <source>
        <dbReference type="RuleBase" id="RU361153"/>
    </source>
</evidence>
<dbReference type="InterPro" id="IPR017853">
    <property type="entry name" value="GH"/>
</dbReference>
<dbReference type="RefSeq" id="WP_340267617.1">
    <property type="nucleotide sequence ID" value="NZ_JBBEOG010000002.1"/>
</dbReference>
<evidence type="ECO:0000313" key="6">
    <source>
        <dbReference type="Proteomes" id="UP001596122"/>
    </source>
</evidence>
<dbReference type="Proteomes" id="UP001596122">
    <property type="component" value="Unassembled WGS sequence"/>
</dbReference>
<dbReference type="Gene3D" id="3.20.20.80">
    <property type="entry name" value="Glycosidases"/>
    <property type="match status" value="1"/>
</dbReference>
<evidence type="ECO:0000256" key="2">
    <source>
        <dbReference type="ARBA" id="ARBA00023295"/>
    </source>
</evidence>
<dbReference type="InterPro" id="IPR001547">
    <property type="entry name" value="Glyco_hydro_5"/>
</dbReference>
<feature type="domain" description="Glycoside hydrolase family 5" evidence="4">
    <location>
        <begin position="45"/>
        <end position="301"/>
    </location>
</feature>
<dbReference type="Pfam" id="PF00150">
    <property type="entry name" value="Cellulase"/>
    <property type="match status" value="1"/>
</dbReference>
<protein>
    <submittedName>
        <fullName evidence="5">Glycoside hydrolase family 5 protein</fullName>
        <ecNumber evidence="5">3.2.1.-</ecNumber>
    </submittedName>
</protein>
<keyword evidence="2 3" id="KW-0326">Glycosidase</keyword>
<comment type="caution">
    <text evidence="5">The sequence shown here is derived from an EMBL/GenBank/DDBJ whole genome shotgun (WGS) entry which is preliminary data.</text>
</comment>